<name>A0A0A9D431_ARUDO</name>
<reference evidence="1" key="1">
    <citation type="submission" date="2014-09" db="EMBL/GenBank/DDBJ databases">
        <authorList>
            <person name="Magalhaes I.L.F."/>
            <person name="Oliveira U."/>
            <person name="Santos F.R."/>
            <person name="Vidigal T.H.D.A."/>
            <person name="Brescovit A.D."/>
            <person name="Santos A.J."/>
        </authorList>
    </citation>
    <scope>NUCLEOTIDE SEQUENCE</scope>
    <source>
        <tissue evidence="1">Shoot tissue taken approximately 20 cm above the soil surface</tissue>
    </source>
</reference>
<sequence length="33" mass="3924">MSLLRLRECEMVHSVMSNKSGQRLLSWMKEQKS</sequence>
<accession>A0A0A9D431</accession>
<dbReference type="AlphaFoldDB" id="A0A0A9D431"/>
<evidence type="ECO:0000313" key="1">
    <source>
        <dbReference type="EMBL" id="JAD83359.1"/>
    </source>
</evidence>
<protein>
    <submittedName>
        <fullName evidence="1">Uncharacterized protein</fullName>
    </submittedName>
</protein>
<dbReference type="EMBL" id="GBRH01214536">
    <property type="protein sequence ID" value="JAD83359.1"/>
    <property type="molecule type" value="Transcribed_RNA"/>
</dbReference>
<reference evidence="1" key="2">
    <citation type="journal article" date="2015" name="Data Brief">
        <title>Shoot transcriptome of the giant reed, Arundo donax.</title>
        <authorList>
            <person name="Barrero R.A."/>
            <person name="Guerrero F.D."/>
            <person name="Moolhuijzen P."/>
            <person name="Goolsby J.A."/>
            <person name="Tidwell J."/>
            <person name="Bellgard S.E."/>
            <person name="Bellgard M.I."/>
        </authorList>
    </citation>
    <scope>NUCLEOTIDE SEQUENCE</scope>
    <source>
        <tissue evidence="1">Shoot tissue taken approximately 20 cm above the soil surface</tissue>
    </source>
</reference>
<proteinExistence type="predicted"/>
<organism evidence="1">
    <name type="scientific">Arundo donax</name>
    <name type="common">Giant reed</name>
    <name type="synonym">Donax arundinaceus</name>
    <dbReference type="NCBI Taxonomy" id="35708"/>
    <lineage>
        <taxon>Eukaryota</taxon>
        <taxon>Viridiplantae</taxon>
        <taxon>Streptophyta</taxon>
        <taxon>Embryophyta</taxon>
        <taxon>Tracheophyta</taxon>
        <taxon>Spermatophyta</taxon>
        <taxon>Magnoliopsida</taxon>
        <taxon>Liliopsida</taxon>
        <taxon>Poales</taxon>
        <taxon>Poaceae</taxon>
        <taxon>PACMAD clade</taxon>
        <taxon>Arundinoideae</taxon>
        <taxon>Arundineae</taxon>
        <taxon>Arundo</taxon>
    </lineage>
</organism>